<feature type="compositionally biased region" description="Polar residues" evidence="1">
    <location>
        <begin position="83"/>
        <end position="99"/>
    </location>
</feature>
<feature type="signal peptide" evidence="2">
    <location>
        <begin position="1"/>
        <end position="22"/>
    </location>
</feature>
<dbReference type="EMBL" id="CAJEWN010000916">
    <property type="protein sequence ID" value="CAD2192014.1"/>
    <property type="molecule type" value="Genomic_DNA"/>
</dbReference>
<evidence type="ECO:0000256" key="2">
    <source>
        <dbReference type="SAM" id="SignalP"/>
    </source>
</evidence>
<reference evidence="3 4" key="1">
    <citation type="submission" date="2020-08" db="EMBL/GenBank/DDBJ databases">
        <authorList>
            <person name="Koutsovoulos G."/>
            <person name="Danchin GJ E."/>
        </authorList>
    </citation>
    <scope>NUCLEOTIDE SEQUENCE [LARGE SCALE GENOMIC DNA]</scope>
</reference>
<comment type="caution">
    <text evidence="3">The sequence shown here is derived from an EMBL/GenBank/DDBJ whole genome shotgun (WGS) entry which is preliminary data.</text>
</comment>
<feature type="chain" id="PRO_5027943543" evidence="2">
    <location>
        <begin position="23"/>
        <end position="193"/>
    </location>
</feature>
<feature type="region of interest" description="Disordered" evidence="1">
    <location>
        <begin position="31"/>
        <end position="136"/>
    </location>
</feature>
<sequence length="193" mass="21339">MSIPKTLNILVFVIIVLKCVNCMDEIEEVPEEAPLPGKPSSKKSPKLGGPSKASQHHSGLRVEVPEEVQVPLLMNKPSKNFLRKTQSSVVEGNQQMSSPKSDHHLLRTQSEPKPHDYMSLNSPHSPLNKSPLKRQASQSSTKIGYLAAQCGNCLNDVVTCYETCVGKGKPEGYTSEGEVEKKLEEKRNVYYIP</sequence>
<evidence type="ECO:0000256" key="1">
    <source>
        <dbReference type="SAM" id="MobiDB-lite"/>
    </source>
</evidence>
<evidence type="ECO:0000313" key="4">
    <source>
        <dbReference type="Proteomes" id="UP000580250"/>
    </source>
</evidence>
<dbReference type="Proteomes" id="UP000580250">
    <property type="component" value="Unassembled WGS sequence"/>
</dbReference>
<name>A0A6V7WYC1_MELEN</name>
<feature type="compositionally biased region" description="Polar residues" evidence="1">
    <location>
        <begin position="119"/>
        <end position="128"/>
    </location>
</feature>
<keyword evidence="2" id="KW-0732">Signal</keyword>
<accession>A0A6V7WYC1</accession>
<gene>
    <name evidence="3" type="ORF">MENT_LOCUS44881</name>
</gene>
<evidence type="ECO:0000313" key="3">
    <source>
        <dbReference type="EMBL" id="CAD2192014.1"/>
    </source>
</evidence>
<feature type="compositionally biased region" description="Basic and acidic residues" evidence="1">
    <location>
        <begin position="100"/>
        <end position="116"/>
    </location>
</feature>
<dbReference type="AlphaFoldDB" id="A0A6V7WYC1"/>
<organism evidence="3 4">
    <name type="scientific">Meloidogyne enterolobii</name>
    <name type="common">Root-knot nematode worm</name>
    <name type="synonym">Meloidogyne mayaguensis</name>
    <dbReference type="NCBI Taxonomy" id="390850"/>
    <lineage>
        <taxon>Eukaryota</taxon>
        <taxon>Metazoa</taxon>
        <taxon>Ecdysozoa</taxon>
        <taxon>Nematoda</taxon>
        <taxon>Chromadorea</taxon>
        <taxon>Rhabditida</taxon>
        <taxon>Tylenchina</taxon>
        <taxon>Tylenchomorpha</taxon>
        <taxon>Tylenchoidea</taxon>
        <taxon>Meloidogynidae</taxon>
        <taxon>Meloidogyninae</taxon>
        <taxon>Meloidogyne</taxon>
    </lineage>
</organism>
<proteinExistence type="predicted"/>
<protein>
    <submittedName>
        <fullName evidence="3">Uncharacterized protein</fullName>
    </submittedName>
</protein>